<dbReference type="InterPro" id="IPR050670">
    <property type="entry name" value="STAM"/>
</dbReference>
<dbReference type="Proteomes" id="UP000472267">
    <property type="component" value="Chromosome 3"/>
</dbReference>
<dbReference type="SUPFAM" id="SSF50044">
    <property type="entry name" value="SH3-domain"/>
    <property type="match status" value="1"/>
</dbReference>
<feature type="domain" description="SH3" evidence="3">
    <location>
        <begin position="7"/>
        <end position="66"/>
    </location>
</feature>
<proteinExistence type="predicted"/>
<protein>
    <recommendedName>
        <fullName evidence="3">SH3 domain-containing protein</fullName>
    </recommendedName>
</protein>
<dbReference type="Ensembl" id="ENSSFAT00005053638.1">
    <property type="protein sequence ID" value="ENSSFAP00005051983.1"/>
    <property type="gene ID" value="ENSSFAG00005024948.1"/>
</dbReference>
<dbReference type="GO" id="GO:0033565">
    <property type="term" value="C:ESCRT-0 complex"/>
    <property type="evidence" value="ECO:0007669"/>
    <property type="project" value="TreeGrafter"/>
</dbReference>
<evidence type="ECO:0000313" key="4">
    <source>
        <dbReference type="Ensembl" id="ENSSFAP00005051983.1"/>
    </source>
</evidence>
<sequence>LCDHSNDSGPRCVAAFDYEGEEEDELTFSQGDVIALLELLDGDWGRGRIHGREGIFPLGFTEVVEALPQSRPDPAMENTGSARAVFDFTAENQDELTLKVCDWRNAGSSSGGGALTRRRLHQSKPLRPFPMTDNWRNLKDTTCARFPFICTFLLY</sequence>
<dbReference type="InParanoid" id="A0A672JCR8"/>
<evidence type="ECO:0000313" key="5">
    <source>
        <dbReference type="Proteomes" id="UP000472267"/>
    </source>
</evidence>
<dbReference type="InterPro" id="IPR001452">
    <property type="entry name" value="SH3_domain"/>
</dbReference>
<keyword evidence="1 2" id="KW-0728">SH3 domain</keyword>
<reference evidence="4" key="2">
    <citation type="submission" date="2025-08" db="UniProtKB">
        <authorList>
            <consortium name="Ensembl"/>
        </authorList>
    </citation>
    <scope>IDENTIFICATION</scope>
</reference>
<evidence type="ECO:0000259" key="3">
    <source>
        <dbReference type="PROSITE" id="PS50002"/>
    </source>
</evidence>
<dbReference type="PANTHER" id="PTHR45929">
    <property type="entry name" value="JAK PATHWAY SIGNAL TRANSDUCTION ADAPTOR MOLECULE"/>
    <property type="match status" value="1"/>
</dbReference>
<dbReference type="PRINTS" id="PR00452">
    <property type="entry name" value="SH3DOMAIN"/>
</dbReference>
<dbReference type="Gene3D" id="2.30.30.40">
    <property type="entry name" value="SH3 Domains"/>
    <property type="match status" value="2"/>
</dbReference>
<reference evidence="4" key="3">
    <citation type="submission" date="2025-09" db="UniProtKB">
        <authorList>
            <consortium name="Ensembl"/>
        </authorList>
    </citation>
    <scope>IDENTIFICATION</scope>
</reference>
<dbReference type="PROSITE" id="PS50002">
    <property type="entry name" value="SH3"/>
    <property type="match status" value="1"/>
</dbReference>
<dbReference type="PRINTS" id="PR00499">
    <property type="entry name" value="P67PHOX"/>
</dbReference>
<dbReference type="AlphaFoldDB" id="A0A672JCR8"/>
<evidence type="ECO:0000256" key="2">
    <source>
        <dbReference type="PROSITE-ProRule" id="PRU00192"/>
    </source>
</evidence>
<dbReference type="InterPro" id="IPR036028">
    <property type="entry name" value="SH3-like_dom_sf"/>
</dbReference>
<organism evidence="4 5">
    <name type="scientific">Salarias fasciatus</name>
    <name type="common">Jewelled blenny</name>
    <name type="synonym">Blennius fasciatus</name>
    <dbReference type="NCBI Taxonomy" id="181472"/>
    <lineage>
        <taxon>Eukaryota</taxon>
        <taxon>Metazoa</taxon>
        <taxon>Chordata</taxon>
        <taxon>Craniata</taxon>
        <taxon>Vertebrata</taxon>
        <taxon>Euteleostomi</taxon>
        <taxon>Actinopterygii</taxon>
        <taxon>Neopterygii</taxon>
        <taxon>Teleostei</taxon>
        <taxon>Neoteleostei</taxon>
        <taxon>Acanthomorphata</taxon>
        <taxon>Ovalentaria</taxon>
        <taxon>Blenniimorphae</taxon>
        <taxon>Blenniiformes</taxon>
        <taxon>Blennioidei</taxon>
        <taxon>Blenniidae</taxon>
        <taxon>Salariinae</taxon>
        <taxon>Salarias</taxon>
    </lineage>
</organism>
<reference evidence="4" key="1">
    <citation type="submission" date="2019-06" db="EMBL/GenBank/DDBJ databases">
        <authorList>
            <consortium name="Wellcome Sanger Institute Data Sharing"/>
        </authorList>
    </citation>
    <scope>NUCLEOTIDE SEQUENCE [LARGE SCALE GENOMIC DNA]</scope>
</reference>
<name>A0A672JCR8_SALFA</name>
<dbReference type="SMART" id="SM00326">
    <property type="entry name" value="SH3"/>
    <property type="match status" value="1"/>
</dbReference>
<keyword evidence="5" id="KW-1185">Reference proteome</keyword>
<dbReference type="GO" id="GO:0043328">
    <property type="term" value="P:protein transport to vacuole involved in ubiquitin-dependent protein catabolic process via the multivesicular body sorting pathway"/>
    <property type="evidence" value="ECO:0007669"/>
    <property type="project" value="TreeGrafter"/>
</dbReference>
<accession>A0A672JCR8</accession>
<evidence type="ECO:0000256" key="1">
    <source>
        <dbReference type="ARBA" id="ARBA00022443"/>
    </source>
</evidence>
<dbReference type="PANTHER" id="PTHR45929:SF2">
    <property type="entry name" value="SIGNAL TRANSDUCING ADAPTER MOLECULE 1"/>
    <property type="match status" value="1"/>
</dbReference>
<dbReference type="Pfam" id="PF00018">
    <property type="entry name" value="SH3_1"/>
    <property type="match status" value="1"/>
</dbReference>